<proteinExistence type="predicted"/>
<keyword evidence="2" id="KW-0732">Signal</keyword>
<keyword evidence="1" id="KW-0472">Membrane</keyword>
<dbReference type="VEuPathDB" id="FungiDB:JI435_406530"/>
<keyword evidence="4" id="KW-1185">Reference proteome</keyword>
<evidence type="ECO:0000256" key="1">
    <source>
        <dbReference type="SAM" id="Phobius"/>
    </source>
</evidence>
<dbReference type="AlphaFoldDB" id="A0A7U2EXN8"/>
<keyword evidence="1" id="KW-0812">Transmembrane</keyword>
<feature type="chain" id="PRO_5030643953" evidence="2">
    <location>
        <begin position="21"/>
        <end position="64"/>
    </location>
</feature>
<protein>
    <submittedName>
        <fullName evidence="3">Uncharacterized protein</fullName>
    </submittedName>
</protein>
<organism evidence="3 4">
    <name type="scientific">Phaeosphaeria nodorum (strain SN15 / ATCC MYA-4574 / FGSC 10173)</name>
    <name type="common">Glume blotch fungus</name>
    <name type="synonym">Parastagonospora nodorum</name>
    <dbReference type="NCBI Taxonomy" id="321614"/>
    <lineage>
        <taxon>Eukaryota</taxon>
        <taxon>Fungi</taxon>
        <taxon>Dikarya</taxon>
        <taxon>Ascomycota</taxon>
        <taxon>Pezizomycotina</taxon>
        <taxon>Dothideomycetes</taxon>
        <taxon>Pleosporomycetidae</taxon>
        <taxon>Pleosporales</taxon>
        <taxon>Pleosporineae</taxon>
        <taxon>Phaeosphaeriaceae</taxon>
        <taxon>Parastagonospora</taxon>
    </lineage>
</organism>
<name>A0A7U2EXN8_PHANO</name>
<evidence type="ECO:0000313" key="4">
    <source>
        <dbReference type="Proteomes" id="UP000663193"/>
    </source>
</evidence>
<keyword evidence="1" id="KW-1133">Transmembrane helix</keyword>
<reference evidence="4" key="1">
    <citation type="journal article" date="2021" name="BMC Genomics">
        <title>Chromosome-level genome assembly and manually-curated proteome of model necrotroph Parastagonospora nodorum Sn15 reveals a genome-wide trove of candidate effector homologs, and redundancy of virulence-related functions within an accessory chromosome.</title>
        <authorList>
            <person name="Bertazzoni S."/>
            <person name="Jones D.A.B."/>
            <person name="Phan H.T."/>
            <person name="Tan K.-C."/>
            <person name="Hane J.K."/>
        </authorList>
    </citation>
    <scope>NUCLEOTIDE SEQUENCE [LARGE SCALE GENOMIC DNA]</scope>
    <source>
        <strain evidence="4">SN15 / ATCC MYA-4574 / FGSC 10173)</strain>
    </source>
</reference>
<dbReference type="Proteomes" id="UP000663193">
    <property type="component" value="Chromosome 5"/>
</dbReference>
<evidence type="ECO:0000313" key="3">
    <source>
        <dbReference type="EMBL" id="QRC94929.1"/>
    </source>
</evidence>
<feature type="signal peptide" evidence="2">
    <location>
        <begin position="1"/>
        <end position="20"/>
    </location>
</feature>
<accession>A0A7U2EXN8</accession>
<gene>
    <name evidence="3" type="ORF">JI435_406530</name>
</gene>
<evidence type="ECO:0000256" key="2">
    <source>
        <dbReference type="SAM" id="SignalP"/>
    </source>
</evidence>
<dbReference type="EMBL" id="CP069027">
    <property type="protein sequence ID" value="QRC94929.1"/>
    <property type="molecule type" value="Genomic_DNA"/>
</dbReference>
<feature type="transmembrane region" description="Helical" evidence="1">
    <location>
        <begin position="44"/>
        <end position="62"/>
    </location>
</feature>
<sequence length="64" mass="7100">MPPFLAFSALLLDLPLFASGRCGMTGLWKSAAFTRCMIAYGRMDGVFLGGFVFYLLVMVGRIDW</sequence>